<evidence type="ECO:0000256" key="1">
    <source>
        <dbReference type="ARBA" id="ARBA00001917"/>
    </source>
</evidence>
<dbReference type="AlphaFoldDB" id="A0A8J2KS51"/>
<name>A0A8J2KS51_9HEXA</name>
<dbReference type="GO" id="GO:0017150">
    <property type="term" value="F:tRNA dihydrouridine synthase activity"/>
    <property type="evidence" value="ECO:0007669"/>
    <property type="project" value="InterPro"/>
</dbReference>
<dbReference type="PANTHER" id="PTHR11082">
    <property type="entry name" value="TRNA-DIHYDROURIDINE SYNTHASE"/>
    <property type="match status" value="1"/>
</dbReference>
<gene>
    <name evidence="8" type="ORF">AFUS01_LOCUS19762</name>
</gene>
<evidence type="ECO:0000256" key="6">
    <source>
        <dbReference type="ARBA" id="ARBA00023027"/>
    </source>
</evidence>
<comment type="caution">
    <text evidence="8">The sequence shown here is derived from an EMBL/GenBank/DDBJ whole genome shotgun (WGS) entry which is preliminary data.</text>
</comment>
<evidence type="ECO:0000256" key="3">
    <source>
        <dbReference type="ARBA" id="ARBA00022643"/>
    </source>
</evidence>
<dbReference type="EMBL" id="CAJVCH010206984">
    <property type="protein sequence ID" value="CAG7731155.1"/>
    <property type="molecule type" value="Genomic_DNA"/>
</dbReference>
<accession>A0A8J2KS51</accession>
<evidence type="ECO:0000259" key="7">
    <source>
        <dbReference type="Pfam" id="PF01207"/>
    </source>
</evidence>
<protein>
    <recommendedName>
        <fullName evidence="7">DUS-like FMN-binding domain-containing protein</fullName>
    </recommendedName>
</protein>
<keyword evidence="2" id="KW-0285">Flavoprotein</keyword>
<proteinExistence type="predicted"/>
<evidence type="ECO:0000256" key="4">
    <source>
        <dbReference type="ARBA" id="ARBA00022857"/>
    </source>
</evidence>
<organism evidence="8 9">
    <name type="scientific">Allacma fusca</name>
    <dbReference type="NCBI Taxonomy" id="39272"/>
    <lineage>
        <taxon>Eukaryota</taxon>
        <taxon>Metazoa</taxon>
        <taxon>Ecdysozoa</taxon>
        <taxon>Arthropoda</taxon>
        <taxon>Hexapoda</taxon>
        <taxon>Collembola</taxon>
        <taxon>Symphypleona</taxon>
        <taxon>Sminthuridae</taxon>
        <taxon>Allacma</taxon>
    </lineage>
</organism>
<keyword evidence="5" id="KW-0560">Oxidoreductase</keyword>
<comment type="cofactor">
    <cofactor evidence="1">
        <name>FMN</name>
        <dbReference type="ChEBI" id="CHEBI:58210"/>
    </cofactor>
</comment>
<dbReference type="PROSITE" id="PS01136">
    <property type="entry name" value="UPF0034"/>
    <property type="match status" value="1"/>
</dbReference>
<dbReference type="CDD" id="cd02801">
    <property type="entry name" value="DUS_like_FMN"/>
    <property type="match status" value="1"/>
</dbReference>
<dbReference type="PANTHER" id="PTHR11082:SF5">
    <property type="entry name" value="TRNA-DIHYDROURIDINE(16_17) SYNTHASE [NAD(P)(+)]-LIKE"/>
    <property type="match status" value="1"/>
</dbReference>
<evidence type="ECO:0000313" key="9">
    <source>
        <dbReference type="Proteomes" id="UP000708208"/>
    </source>
</evidence>
<reference evidence="8" key="1">
    <citation type="submission" date="2021-06" db="EMBL/GenBank/DDBJ databases">
        <authorList>
            <person name="Hodson N. C."/>
            <person name="Mongue J. A."/>
            <person name="Jaron S. K."/>
        </authorList>
    </citation>
    <scope>NUCLEOTIDE SEQUENCE</scope>
</reference>
<keyword evidence="3" id="KW-0288">FMN</keyword>
<dbReference type="OrthoDB" id="272303at2759"/>
<evidence type="ECO:0000256" key="5">
    <source>
        <dbReference type="ARBA" id="ARBA00023002"/>
    </source>
</evidence>
<evidence type="ECO:0000256" key="2">
    <source>
        <dbReference type="ARBA" id="ARBA00022630"/>
    </source>
</evidence>
<evidence type="ECO:0000313" key="8">
    <source>
        <dbReference type="EMBL" id="CAG7731155.1"/>
    </source>
</evidence>
<keyword evidence="9" id="KW-1185">Reference proteome</keyword>
<dbReference type="InterPro" id="IPR018517">
    <property type="entry name" value="tRNA_hU_synthase_CS"/>
</dbReference>
<keyword evidence="6" id="KW-0520">NAD</keyword>
<keyword evidence="4" id="KW-0521">NADP</keyword>
<feature type="domain" description="DUS-like FMN-binding" evidence="7">
    <location>
        <begin position="46"/>
        <end position="276"/>
    </location>
</feature>
<dbReference type="GO" id="GO:0050660">
    <property type="term" value="F:flavin adenine dinucleotide binding"/>
    <property type="evidence" value="ECO:0007669"/>
    <property type="project" value="InterPro"/>
</dbReference>
<sequence>MDLESLVYKYKLIMEVEQEGQAGMTRRYPEEIQAWWDKIGKPKLVVAPMVDASELAWRALSRRYNAQLCFTPMFHSRIFSEDPKYRAENFFNIIDPKDRPLIVQFCGNDPKTVAKAAEFVKDYCDAVDINLGCPQAIAKKGHYGAYLQNEWDLVSRIVKEVRSVVKIPVTCKIRVFEDVQKTINYAKMIVESGCFMLTVHGRTIHQKGPLTGLANWSYIKAVRDAINIPMLANGNIQYLQDVWRCIEETGVDGVLSAEGNLQNPAIFKGINPPVWDVALEYLELVNTYPCPLSYSRGHLFKLFHHLLVNEEGKDLRDRLATASYMSDLLEMTHLLKSRFEPYLTGEKTPSKELLQNLPLPPWLCQPYVRPPPYVPPIEPKPPKRLDPVLSNKMKKRLLRNPRFKVVKKDPNSLKLCRLCQNPQGLKCEFQFCKKCCRLKCKAEDIDCPGHKCFIKSNRIKAQEWLQRQQATATIIN</sequence>
<dbReference type="Pfam" id="PF01207">
    <property type="entry name" value="Dus"/>
    <property type="match status" value="1"/>
</dbReference>
<dbReference type="Proteomes" id="UP000708208">
    <property type="component" value="Unassembled WGS sequence"/>
</dbReference>
<dbReference type="InterPro" id="IPR035587">
    <property type="entry name" value="DUS-like_FMN-bd"/>
</dbReference>